<dbReference type="InterPro" id="IPR036505">
    <property type="entry name" value="Amidase/PGRP_sf"/>
</dbReference>
<evidence type="ECO:0000256" key="1">
    <source>
        <dbReference type="ARBA" id="ARBA00001561"/>
    </source>
</evidence>
<dbReference type="InterPro" id="IPR051206">
    <property type="entry name" value="NAMLAA_amidase_2"/>
</dbReference>
<dbReference type="Proteomes" id="UP000236454">
    <property type="component" value="Unassembled WGS sequence"/>
</dbReference>
<evidence type="ECO:0000259" key="5">
    <source>
        <dbReference type="Pfam" id="PF01510"/>
    </source>
</evidence>
<gene>
    <name evidence="6" type="ORF">SAMN05216474_0783</name>
</gene>
<feature type="domain" description="N-acetylmuramoyl-L-alanine amidase" evidence="5">
    <location>
        <begin position="27"/>
        <end position="186"/>
    </location>
</feature>
<keyword evidence="4" id="KW-0961">Cell wall biogenesis/degradation</keyword>
<dbReference type="RefSeq" id="WP_090246543.1">
    <property type="nucleotide sequence ID" value="NZ_FPAS01000001.1"/>
</dbReference>
<organism evidence="6 7">
    <name type="scientific">Lishizhenia tianjinensis</name>
    <dbReference type="NCBI Taxonomy" id="477690"/>
    <lineage>
        <taxon>Bacteria</taxon>
        <taxon>Pseudomonadati</taxon>
        <taxon>Bacteroidota</taxon>
        <taxon>Flavobacteriia</taxon>
        <taxon>Flavobacteriales</taxon>
        <taxon>Crocinitomicaceae</taxon>
        <taxon>Lishizhenia</taxon>
    </lineage>
</organism>
<name>A0A1I6YBB4_9FLAO</name>
<dbReference type="AlphaFoldDB" id="A0A1I6YBB4"/>
<keyword evidence="3" id="KW-0378">Hydrolase</keyword>
<dbReference type="Pfam" id="PF01510">
    <property type="entry name" value="Amidase_2"/>
    <property type="match status" value="1"/>
</dbReference>
<dbReference type="PANTHER" id="PTHR30417">
    <property type="entry name" value="N-ACETYLMURAMOYL-L-ALANINE AMIDASE AMID"/>
    <property type="match status" value="1"/>
</dbReference>
<dbReference type="GO" id="GO:0008745">
    <property type="term" value="F:N-acetylmuramoyl-L-alanine amidase activity"/>
    <property type="evidence" value="ECO:0007669"/>
    <property type="project" value="UniProtKB-EC"/>
</dbReference>
<evidence type="ECO:0000313" key="6">
    <source>
        <dbReference type="EMBL" id="SFT47816.1"/>
    </source>
</evidence>
<dbReference type="EC" id="3.5.1.28" evidence="2"/>
<dbReference type="GO" id="GO:0009254">
    <property type="term" value="P:peptidoglycan turnover"/>
    <property type="evidence" value="ECO:0007669"/>
    <property type="project" value="TreeGrafter"/>
</dbReference>
<sequence length="214" mass="25059">MNILNTLPLIQTPLDNSQYYRKRCDKKQIVLHHTVSNGIAENVIAGWNKNAPHIATAFVIAGDGTIHQCFYSEYWAHHLGVKAQNNTVLNQQSIGIELCSWGPLEFRNNKFYNTYNQEVTDTEIQHYKNTYRGHHYYQRYKQKQLASLQALLFYLCLKYKIPMDYDPLIWEVHQGALNSKPGIYSHVSYRKDKADCHPQRELIEFIKNLKSIKI</sequence>
<evidence type="ECO:0000256" key="4">
    <source>
        <dbReference type="ARBA" id="ARBA00023316"/>
    </source>
</evidence>
<accession>A0A1I6YBB4</accession>
<proteinExistence type="predicted"/>
<comment type="catalytic activity">
    <reaction evidence="1">
        <text>Hydrolyzes the link between N-acetylmuramoyl residues and L-amino acid residues in certain cell-wall glycopeptides.</text>
        <dbReference type="EC" id="3.5.1.28"/>
    </reaction>
</comment>
<dbReference type="PANTHER" id="PTHR30417:SF1">
    <property type="entry name" value="N-ACETYLMURAMOYL-L-ALANINE AMIDASE AMID"/>
    <property type="match status" value="1"/>
</dbReference>
<dbReference type="SUPFAM" id="SSF55846">
    <property type="entry name" value="N-acetylmuramoyl-L-alanine amidase-like"/>
    <property type="match status" value="1"/>
</dbReference>
<dbReference type="GO" id="GO:0009253">
    <property type="term" value="P:peptidoglycan catabolic process"/>
    <property type="evidence" value="ECO:0007669"/>
    <property type="project" value="InterPro"/>
</dbReference>
<protein>
    <recommendedName>
        <fullName evidence="2">N-acetylmuramoyl-L-alanine amidase</fullName>
        <ecNumber evidence="2">3.5.1.28</ecNumber>
    </recommendedName>
</protein>
<keyword evidence="7" id="KW-1185">Reference proteome</keyword>
<dbReference type="Gene3D" id="3.40.80.10">
    <property type="entry name" value="Peptidoglycan recognition protein-like"/>
    <property type="match status" value="1"/>
</dbReference>
<reference evidence="6 7" key="1">
    <citation type="submission" date="2016-10" db="EMBL/GenBank/DDBJ databases">
        <authorList>
            <person name="de Groot N.N."/>
        </authorList>
    </citation>
    <scope>NUCLEOTIDE SEQUENCE [LARGE SCALE GENOMIC DNA]</scope>
    <source>
        <strain evidence="6 7">CGMCC 1.7005</strain>
    </source>
</reference>
<evidence type="ECO:0000256" key="3">
    <source>
        <dbReference type="ARBA" id="ARBA00022801"/>
    </source>
</evidence>
<dbReference type="GO" id="GO:0071555">
    <property type="term" value="P:cell wall organization"/>
    <property type="evidence" value="ECO:0007669"/>
    <property type="project" value="UniProtKB-KW"/>
</dbReference>
<evidence type="ECO:0000313" key="7">
    <source>
        <dbReference type="Proteomes" id="UP000236454"/>
    </source>
</evidence>
<dbReference type="InterPro" id="IPR002502">
    <property type="entry name" value="Amidase_domain"/>
</dbReference>
<dbReference type="EMBL" id="FPAS01000001">
    <property type="protein sequence ID" value="SFT47816.1"/>
    <property type="molecule type" value="Genomic_DNA"/>
</dbReference>
<dbReference type="OrthoDB" id="1523598at2"/>
<evidence type="ECO:0000256" key="2">
    <source>
        <dbReference type="ARBA" id="ARBA00011901"/>
    </source>
</evidence>